<dbReference type="AlphaFoldDB" id="A0A6J8A966"/>
<dbReference type="PANTHER" id="PTHR24126:SF14">
    <property type="entry name" value="ANK_REP_REGION DOMAIN-CONTAINING PROTEIN"/>
    <property type="match status" value="1"/>
</dbReference>
<evidence type="ECO:0000313" key="4">
    <source>
        <dbReference type="EMBL" id="CAC5362427.1"/>
    </source>
</evidence>
<protein>
    <submittedName>
        <fullName evidence="4">Uncharacterized protein</fullName>
    </submittedName>
</protein>
<evidence type="ECO:0000256" key="1">
    <source>
        <dbReference type="ARBA" id="ARBA00022737"/>
    </source>
</evidence>
<accession>A0A6J8A966</accession>
<evidence type="ECO:0000313" key="5">
    <source>
        <dbReference type="Proteomes" id="UP000507470"/>
    </source>
</evidence>
<organism evidence="4 5">
    <name type="scientific">Mytilus coruscus</name>
    <name type="common">Sea mussel</name>
    <dbReference type="NCBI Taxonomy" id="42192"/>
    <lineage>
        <taxon>Eukaryota</taxon>
        <taxon>Metazoa</taxon>
        <taxon>Spiralia</taxon>
        <taxon>Lophotrochozoa</taxon>
        <taxon>Mollusca</taxon>
        <taxon>Bivalvia</taxon>
        <taxon>Autobranchia</taxon>
        <taxon>Pteriomorphia</taxon>
        <taxon>Mytilida</taxon>
        <taxon>Mytiloidea</taxon>
        <taxon>Mytilidae</taxon>
        <taxon>Mytilinae</taxon>
        <taxon>Mytilus</taxon>
    </lineage>
</organism>
<dbReference type="PANTHER" id="PTHR24126">
    <property type="entry name" value="ANKYRIN REPEAT, PH AND SEC7 DOMAIN CONTAINING PROTEIN SECG-RELATED"/>
    <property type="match status" value="1"/>
</dbReference>
<dbReference type="OrthoDB" id="6072380at2759"/>
<dbReference type="SUPFAM" id="SSF48403">
    <property type="entry name" value="Ankyrin repeat"/>
    <property type="match status" value="1"/>
</dbReference>
<dbReference type="Pfam" id="PF12796">
    <property type="entry name" value="Ank_2"/>
    <property type="match status" value="1"/>
</dbReference>
<dbReference type="InterPro" id="IPR036770">
    <property type="entry name" value="Ankyrin_rpt-contain_sf"/>
</dbReference>
<keyword evidence="5" id="KW-1185">Reference proteome</keyword>
<dbReference type="InterPro" id="IPR002110">
    <property type="entry name" value="Ankyrin_rpt"/>
</dbReference>
<gene>
    <name evidence="4" type="ORF">MCOR_4191</name>
</gene>
<feature type="repeat" description="ANK" evidence="3">
    <location>
        <begin position="31"/>
        <end position="64"/>
    </location>
</feature>
<proteinExistence type="predicted"/>
<dbReference type="Gene3D" id="1.25.40.20">
    <property type="entry name" value="Ankyrin repeat-containing domain"/>
    <property type="match status" value="2"/>
</dbReference>
<keyword evidence="1" id="KW-0677">Repeat</keyword>
<evidence type="ECO:0000256" key="2">
    <source>
        <dbReference type="ARBA" id="ARBA00023043"/>
    </source>
</evidence>
<name>A0A6J8A966_MYTCO</name>
<dbReference type="PROSITE" id="PS50088">
    <property type="entry name" value="ANK_REPEAT"/>
    <property type="match status" value="1"/>
</dbReference>
<dbReference type="EMBL" id="CACVKT020000743">
    <property type="protein sequence ID" value="CAC5362427.1"/>
    <property type="molecule type" value="Genomic_DNA"/>
</dbReference>
<dbReference type="Proteomes" id="UP000507470">
    <property type="component" value="Unassembled WGS sequence"/>
</dbReference>
<sequence length="261" mass="29243">MALEQAIKDNDLKSLDNYVANGGDVNVRNENGDTLLHIAIAASADIGIIQTLLANNADPKLTNNNGQCPLQCIRQDDIQMIENILKLEKTFDLRDEEGNTCLLTILKFKRRYVVEIDQFWTMIVKHSKSLNIDFNIRNKYGDTCLIGASRAVFFPGVSQHIEFILDKLQNVNVLIKNRDGDTFLHSFCRSVATEVESELIKKILCGQLSNCPKALLKQLLSCRNNTGDTPFLQFTQNSNTIINVELLKLFIDAGADINGKI</sequence>
<keyword evidence="2 3" id="KW-0040">ANK repeat</keyword>
<reference evidence="4 5" key="1">
    <citation type="submission" date="2020-06" db="EMBL/GenBank/DDBJ databases">
        <authorList>
            <person name="Li R."/>
            <person name="Bekaert M."/>
        </authorList>
    </citation>
    <scope>NUCLEOTIDE SEQUENCE [LARGE SCALE GENOMIC DNA]</scope>
    <source>
        <strain evidence="5">wild</strain>
    </source>
</reference>
<evidence type="ECO:0000256" key="3">
    <source>
        <dbReference type="PROSITE-ProRule" id="PRU00023"/>
    </source>
</evidence>
<dbReference type="SMART" id="SM00248">
    <property type="entry name" value="ANK"/>
    <property type="match status" value="3"/>
</dbReference>